<gene>
    <name evidence="1" type="ORF">KIPB_005557</name>
</gene>
<keyword evidence="2" id="KW-1185">Reference proteome</keyword>
<protein>
    <submittedName>
        <fullName evidence="1">Uncharacterized protein</fullName>
    </submittedName>
</protein>
<dbReference type="AlphaFoldDB" id="A0A9K3CXL1"/>
<name>A0A9K3CXL1_9EUKA</name>
<dbReference type="EMBL" id="BDIP01001312">
    <property type="protein sequence ID" value="GIQ84115.1"/>
    <property type="molecule type" value="Genomic_DNA"/>
</dbReference>
<reference evidence="1 2" key="1">
    <citation type="journal article" date="2018" name="PLoS ONE">
        <title>The draft genome of Kipferlia bialata reveals reductive genome evolution in fornicate parasites.</title>
        <authorList>
            <person name="Tanifuji G."/>
            <person name="Takabayashi S."/>
            <person name="Kume K."/>
            <person name="Takagi M."/>
            <person name="Nakayama T."/>
            <person name="Kamikawa R."/>
            <person name="Inagaki Y."/>
            <person name="Hashimoto T."/>
        </authorList>
    </citation>
    <scope>NUCLEOTIDE SEQUENCE [LARGE SCALE GENOMIC DNA]</scope>
    <source>
        <strain evidence="1">NY0173</strain>
    </source>
</reference>
<dbReference type="Proteomes" id="UP000265618">
    <property type="component" value="Unassembled WGS sequence"/>
</dbReference>
<sequence>MPLQYVTPFQPAFGAVSAHIQSELPSLPLFDAFGPKGDVDKALQLMLTFHRTLIGFTSEAETEGVTYTGNVCIGLPCMPLGLPKDLRKALPKDVSKMIHKQCLTHPVTALSYTAFTTVVLLAAE</sequence>
<accession>A0A9K3CXL1</accession>
<comment type="caution">
    <text evidence="1">The sequence shown here is derived from an EMBL/GenBank/DDBJ whole genome shotgun (WGS) entry which is preliminary data.</text>
</comment>
<organism evidence="1 2">
    <name type="scientific">Kipferlia bialata</name>
    <dbReference type="NCBI Taxonomy" id="797122"/>
    <lineage>
        <taxon>Eukaryota</taxon>
        <taxon>Metamonada</taxon>
        <taxon>Carpediemonas-like organisms</taxon>
        <taxon>Kipferlia</taxon>
    </lineage>
</organism>
<proteinExistence type="predicted"/>
<feature type="non-terminal residue" evidence="1">
    <location>
        <position position="1"/>
    </location>
</feature>
<evidence type="ECO:0000313" key="2">
    <source>
        <dbReference type="Proteomes" id="UP000265618"/>
    </source>
</evidence>
<evidence type="ECO:0000313" key="1">
    <source>
        <dbReference type="EMBL" id="GIQ84115.1"/>
    </source>
</evidence>